<dbReference type="Proteomes" id="UP001056500">
    <property type="component" value="Chromosome"/>
</dbReference>
<evidence type="ECO:0000313" key="2">
    <source>
        <dbReference type="EMBL" id="USG68256.1"/>
    </source>
</evidence>
<reference evidence="2" key="1">
    <citation type="submission" date="2022-06" db="EMBL/GenBank/DDBJ databases">
        <title>Genome sequencing of Brevibacillus sp. BB3-R1.</title>
        <authorList>
            <person name="Heo J."/>
            <person name="Lee D."/>
            <person name="Won M."/>
            <person name="Han B.-H."/>
            <person name="Hong S.-B."/>
            <person name="Kwon S.-W."/>
        </authorList>
    </citation>
    <scope>NUCLEOTIDE SEQUENCE</scope>
    <source>
        <strain evidence="2">BB3-R1</strain>
    </source>
</reference>
<dbReference type="InterPro" id="IPR038501">
    <property type="entry name" value="Spore_GerAC_C_sf"/>
</dbReference>
<organism evidence="2 3">
    <name type="scientific">Brevibacillus ruminantium</name>
    <dbReference type="NCBI Taxonomy" id="2950604"/>
    <lineage>
        <taxon>Bacteria</taxon>
        <taxon>Bacillati</taxon>
        <taxon>Bacillota</taxon>
        <taxon>Bacilli</taxon>
        <taxon>Bacillales</taxon>
        <taxon>Paenibacillaceae</taxon>
        <taxon>Brevibacillus</taxon>
    </lineage>
</organism>
<sequence length="110" mass="12989">MLVQPNGQITVKLALKWTVNVIEFSRDRLRDKKLVARLNRHLSKEMADLAQKTLRKMQEARFDGLGIGRQLMVFHPDTWEKQKEDWGSNYQKVRFAPEIRLEITREGIIN</sequence>
<name>A0ABY4WM71_9BACL</name>
<evidence type="ECO:0000259" key="1">
    <source>
        <dbReference type="Pfam" id="PF05504"/>
    </source>
</evidence>
<dbReference type="PANTHER" id="PTHR35789">
    <property type="entry name" value="SPORE GERMINATION PROTEIN B3"/>
    <property type="match status" value="1"/>
</dbReference>
<dbReference type="Pfam" id="PF05504">
    <property type="entry name" value="Spore_GerAC"/>
    <property type="match status" value="1"/>
</dbReference>
<keyword evidence="3" id="KW-1185">Reference proteome</keyword>
<dbReference type="InterPro" id="IPR046953">
    <property type="entry name" value="Spore_GerAC-like_C"/>
</dbReference>
<dbReference type="EMBL" id="CP098755">
    <property type="protein sequence ID" value="USG68256.1"/>
    <property type="molecule type" value="Genomic_DNA"/>
</dbReference>
<protein>
    <submittedName>
        <fullName evidence="2">Ger(X)C family spore germination C-terminal domain-containing protein</fullName>
    </submittedName>
</protein>
<gene>
    <name evidence="2" type="ORF">NDK47_13640</name>
</gene>
<feature type="domain" description="Spore germination GerAC-like C-terminal" evidence="1">
    <location>
        <begin position="6"/>
        <end position="107"/>
    </location>
</feature>
<dbReference type="RefSeq" id="WP_251875800.1">
    <property type="nucleotide sequence ID" value="NZ_CP098755.1"/>
</dbReference>
<proteinExistence type="predicted"/>
<dbReference type="Gene3D" id="3.30.300.210">
    <property type="entry name" value="Nutrient germinant receptor protein C, domain 3"/>
    <property type="match status" value="1"/>
</dbReference>
<accession>A0ABY4WM71</accession>
<dbReference type="PANTHER" id="PTHR35789:SF1">
    <property type="entry name" value="SPORE GERMINATION PROTEIN B3"/>
    <property type="match status" value="1"/>
</dbReference>
<evidence type="ECO:0000313" key="3">
    <source>
        <dbReference type="Proteomes" id="UP001056500"/>
    </source>
</evidence>
<dbReference type="InterPro" id="IPR008844">
    <property type="entry name" value="Spore_GerAC-like"/>
</dbReference>